<evidence type="ECO:0000259" key="2">
    <source>
        <dbReference type="SMART" id="SM00894"/>
    </source>
</evidence>
<keyword evidence="4" id="KW-1185">Reference proteome</keyword>
<protein>
    <submittedName>
        <fullName evidence="3">Excalibur calcium-binding domain-containing protein</fullName>
    </submittedName>
</protein>
<evidence type="ECO:0000256" key="1">
    <source>
        <dbReference type="SAM" id="MobiDB-lite"/>
    </source>
</evidence>
<dbReference type="Proteomes" id="UP001171902">
    <property type="component" value="Unassembled WGS sequence"/>
</dbReference>
<evidence type="ECO:0000313" key="3">
    <source>
        <dbReference type="EMBL" id="MDN3242464.1"/>
    </source>
</evidence>
<accession>A0ABT7YVR9</accession>
<sequence>MTLVLGVIAISPAGTASTQDRVVAHDIELVDFQPLDTVDDPATMEESVDQTGTAVEPPMEDTGEPSAAATDPTFEYENCDAARDAGAAPVEADEYGFGPHLDGDDDGVGCENRFGAAQVPEGSRYPNCDAARDAGLSAIKEGEPGYAAHLDGDDDGVACE</sequence>
<dbReference type="SMART" id="SM00894">
    <property type="entry name" value="Excalibur"/>
    <property type="match status" value="2"/>
</dbReference>
<comment type="caution">
    <text evidence="3">The sequence shown here is derived from an EMBL/GenBank/DDBJ whole genome shotgun (WGS) entry which is preliminary data.</text>
</comment>
<name>A0ABT7YVR9_9ACTN</name>
<evidence type="ECO:0000313" key="4">
    <source>
        <dbReference type="Proteomes" id="UP001171902"/>
    </source>
</evidence>
<proteinExistence type="predicted"/>
<dbReference type="Pfam" id="PF05901">
    <property type="entry name" value="Excalibur"/>
    <property type="match status" value="2"/>
</dbReference>
<organism evidence="3 4">
    <name type="scientific">Glycomyces tritici</name>
    <dbReference type="NCBI Taxonomy" id="2665176"/>
    <lineage>
        <taxon>Bacteria</taxon>
        <taxon>Bacillati</taxon>
        <taxon>Actinomycetota</taxon>
        <taxon>Actinomycetes</taxon>
        <taxon>Glycomycetales</taxon>
        <taxon>Glycomycetaceae</taxon>
        <taxon>Glycomyces</taxon>
    </lineage>
</organism>
<feature type="region of interest" description="Disordered" evidence="1">
    <location>
        <begin position="141"/>
        <end position="160"/>
    </location>
</feature>
<dbReference type="InterPro" id="IPR008613">
    <property type="entry name" value="Excalibur_Ca-bd_domain"/>
</dbReference>
<reference evidence="3" key="1">
    <citation type="submission" date="2023-06" db="EMBL/GenBank/DDBJ databases">
        <title>Gycomyces niveus sp.nov., a novel actinomycete isolated from soil in Shouguang.</title>
        <authorList>
            <person name="Yang X."/>
            <person name="Zhao J."/>
        </authorList>
    </citation>
    <scope>NUCLEOTIDE SEQUENCE</scope>
    <source>
        <strain evidence="3">NEAU C2</strain>
    </source>
</reference>
<gene>
    <name evidence="3" type="ORF">QWI33_22275</name>
</gene>
<dbReference type="EMBL" id="JAUEMJ010000008">
    <property type="protein sequence ID" value="MDN3242464.1"/>
    <property type="molecule type" value="Genomic_DNA"/>
</dbReference>
<feature type="domain" description="Excalibur calcium-binding" evidence="2">
    <location>
        <begin position="75"/>
        <end position="111"/>
    </location>
</feature>
<dbReference type="RefSeq" id="WP_289959120.1">
    <property type="nucleotide sequence ID" value="NZ_JAUEMJ010000008.1"/>
</dbReference>
<feature type="domain" description="Excalibur calcium-binding" evidence="2">
    <location>
        <begin position="124"/>
        <end position="160"/>
    </location>
</feature>
<feature type="region of interest" description="Disordered" evidence="1">
    <location>
        <begin position="42"/>
        <end position="71"/>
    </location>
</feature>